<name>A0A0F9ING3_9ZZZZ</name>
<comment type="caution">
    <text evidence="1">The sequence shown here is derived from an EMBL/GenBank/DDBJ whole genome shotgun (WGS) entry which is preliminary data.</text>
</comment>
<protein>
    <submittedName>
        <fullName evidence="1">Uncharacterized protein</fullName>
    </submittedName>
</protein>
<organism evidence="1">
    <name type="scientific">marine sediment metagenome</name>
    <dbReference type="NCBI Taxonomy" id="412755"/>
    <lineage>
        <taxon>unclassified sequences</taxon>
        <taxon>metagenomes</taxon>
        <taxon>ecological metagenomes</taxon>
    </lineage>
</organism>
<evidence type="ECO:0000313" key="1">
    <source>
        <dbReference type="EMBL" id="KKL88762.1"/>
    </source>
</evidence>
<proteinExistence type="predicted"/>
<dbReference type="AlphaFoldDB" id="A0A0F9ING3"/>
<feature type="non-terminal residue" evidence="1">
    <location>
        <position position="67"/>
    </location>
</feature>
<accession>A0A0F9ING3</accession>
<dbReference type="EMBL" id="LAZR01020470">
    <property type="protein sequence ID" value="KKL88762.1"/>
    <property type="molecule type" value="Genomic_DNA"/>
</dbReference>
<sequence>MAKELTKAQKSRLEVRAMLMRFVDLIDDIEEQTRVEKVLGVKRNESSECLLLMFPLALLQMELNTFG</sequence>
<reference evidence="1" key="1">
    <citation type="journal article" date="2015" name="Nature">
        <title>Complex archaea that bridge the gap between prokaryotes and eukaryotes.</title>
        <authorList>
            <person name="Spang A."/>
            <person name="Saw J.H."/>
            <person name="Jorgensen S.L."/>
            <person name="Zaremba-Niedzwiedzka K."/>
            <person name="Martijn J."/>
            <person name="Lind A.E."/>
            <person name="van Eijk R."/>
            <person name="Schleper C."/>
            <person name="Guy L."/>
            <person name="Ettema T.J."/>
        </authorList>
    </citation>
    <scope>NUCLEOTIDE SEQUENCE</scope>
</reference>
<gene>
    <name evidence="1" type="ORF">LCGC14_1921500</name>
</gene>